<evidence type="ECO:0000256" key="1">
    <source>
        <dbReference type="SAM" id="Phobius"/>
    </source>
</evidence>
<sequence>MRTKKIFVNVAVNFIGYFVFIVTTFFLRKKMHYMLGLEAMGLDAVFSNIVSVLSITELGIGYGMNYKLYKLIAEKKWNKIATLLNFIKKIYLIVSIVIFALGCISFLFILRRMDSGLPEVFIGKVFFLYIFDVTSSYLFFHRRIMFMVDQKNYLNNIVKIFVSILFFTLRMLSLGVLKSFEVYIILKIISNLLENTIIAFLFKKHYSHVNLKNASKFEKTERKEIAENIKSLFYHKIGGACAGRIPGLIAFLNIPLNVNGIYYSYCLIINAILGISGELFNGISASFGNFLNTETNDKIYENFKVLYFLNFLLYSFLSVAFFMIANTFMKLWMGGGVFLFSDFTVGIMTISLYICGMKQCVDMTKISAGIYSQDRFCPIFEALFNFVFSYFLSKNIGVTGIFLGNILSTLLIPFIFQPFFIYKLIFKKKLVNYYKEYVVYLFLTLLYFYLCNLLIFGLNMINLSLVFQIFLRFSVCFMLIFPINLILFMNSFEFRKIFILISGLFKKINKN</sequence>
<feature type="transmembrane region" description="Helical" evidence="1">
    <location>
        <begin position="376"/>
        <end position="393"/>
    </location>
</feature>
<feature type="transmembrane region" description="Helical" evidence="1">
    <location>
        <begin position="262"/>
        <end position="284"/>
    </location>
</feature>
<dbReference type="AlphaFoldDB" id="A0AA48HYC3"/>
<gene>
    <name evidence="2" type="ORF">CfP315_0530</name>
</gene>
<feature type="transmembrane region" description="Helical" evidence="1">
    <location>
        <begin position="7"/>
        <end position="26"/>
    </location>
</feature>
<feature type="transmembrane region" description="Helical" evidence="1">
    <location>
        <begin position="90"/>
        <end position="109"/>
    </location>
</feature>
<feature type="transmembrane region" description="Helical" evidence="1">
    <location>
        <begin position="331"/>
        <end position="355"/>
    </location>
</feature>
<feature type="transmembrane region" description="Helical" evidence="1">
    <location>
        <begin position="46"/>
        <end position="69"/>
    </location>
</feature>
<keyword evidence="1" id="KW-0812">Transmembrane</keyword>
<feature type="transmembrane region" description="Helical" evidence="1">
    <location>
        <begin position="437"/>
        <end position="457"/>
    </location>
</feature>
<feature type="transmembrane region" description="Helical" evidence="1">
    <location>
        <begin position="152"/>
        <end position="172"/>
    </location>
</feature>
<protein>
    <submittedName>
        <fullName evidence="2">Oligosaccharide flippase family protein</fullName>
    </submittedName>
</protein>
<dbReference type="Proteomes" id="UP001337580">
    <property type="component" value="Chromosome"/>
</dbReference>
<reference evidence="2" key="1">
    <citation type="journal article" date="2023" name="ISME J.">
        <title>Emergence of putative energy parasites within Clostridia revealed by genome analysis of a novel endosymbiotic clade.</title>
        <authorList>
            <person name="Takahashi K."/>
            <person name="Kuwahara H."/>
            <person name="Horikawa Y."/>
            <person name="Izawa K."/>
            <person name="Kato D."/>
            <person name="Inagaki T."/>
            <person name="Yuki M."/>
            <person name="Ohkuma M."/>
            <person name="Hongoh Y."/>
        </authorList>
    </citation>
    <scope>NUCLEOTIDE SEQUENCE</scope>
    <source>
        <strain evidence="2">CfP3-15</strain>
    </source>
</reference>
<proteinExistence type="predicted"/>
<feature type="transmembrane region" description="Helical" evidence="1">
    <location>
        <begin position="399"/>
        <end position="425"/>
    </location>
</feature>
<accession>A0AA48HYC3</accession>
<keyword evidence="1" id="KW-0472">Membrane</keyword>
<name>A0AA48HYC3_9FIRM</name>
<organism evidence="2">
    <name type="scientific">Candidatus Improbicoccus pseudotrichonymphae</name>
    <dbReference type="NCBI Taxonomy" id="3033792"/>
    <lineage>
        <taxon>Bacteria</taxon>
        <taxon>Bacillati</taxon>
        <taxon>Bacillota</taxon>
        <taxon>Clostridia</taxon>
        <taxon>Candidatus Improbicoccus</taxon>
    </lineage>
</organism>
<feature type="transmembrane region" description="Helical" evidence="1">
    <location>
        <begin position="121"/>
        <end position="140"/>
    </location>
</feature>
<feature type="transmembrane region" description="Helical" evidence="1">
    <location>
        <begin position="184"/>
        <end position="202"/>
    </location>
</feature>
<feature type="transmembrane region" description="Helical" evidence="1">
    <location>
        <begin position="469"/>
        <end position="489"/>
    </location>
</feature>
<dbReference type="KEGG" id="ips:CfP315_0530"/>
<evidence type="ECO:0000313" key="2">
    <source>
        <dbReference type="EMBL" id="BED91971.1"/>
    </source>
</evidence>
<keyword evidence="1" id="KW-1133">Transmembrane helix</keyword>
<feature type="transmembrane region" description="Helical" evidence="1">
    <location>
        <begin position="232"/>
        <end position="256"/>
    </location>
</feature>
<dbReference type="EMBL" id="AP027924">
    <property type="protein sequence ID" value="BED91971.1"/>
    <property type="molecule type" value="Genomic_DNA"/>
</dbReference>
<feature type="transmembrane region" description="Helical" evidence="1">
    <location>
        <begin position="305"/>
        <end position="325"/>
    </location>
</feature>